<keyword evidence="1" id="KW-0862">Zinc</keyword>
<evidence type="ECO:0000313" key="3">
    <source>
        <dbReference type="Proteomes" id="UP000305948"/>
    </source>
</evidence>
<dbReference type="GO" id="GO:0046872">
    <property type="term" value="F:metal ion binding"/>
    <property type="evidence" value="ECO:0007669"/>
    <property type="project" value="UniProtKB-KW"/>
</dbReference>
<dbReference type="Proteomes" id="UP000305948">
    <property type="component" value="Unassembled WGS sequence"/>
</dbReference>
<dbReference type="PANTHER" id="PTHR12736">
    <property type="entry name" value="LANC-LIKE PROTEIN"/>
    <property type="match status" value="1"/>
</dbReference>
<dbReference type="AlphaFoldDB" id="A0A5C3MLU0"/>
<accession>A0A5C3MLU0</accession>
<evidence type="ECO:0000256" key="1">
    <source>
        <dbReference type="PIRSR" id="PIRSR607822-1"/>
    </source>
</evidence>
<reference evidence="2 3" key="1">
    <citation type="journal article" date="2019" name="Nat. Ecol. Evol.">
        <title>Megaphylogeny resolves global patterns of mushroom evolution.</title>
        <authorList>
            <person name="Varga T."/>
            <person name="Krizsan K."/>
            <person name="Foldi C."/>
            <person name="Dima B."/>
            <person name="Sanchez-Garcia M."/>
            <person name="Sanchez-Ramirez S."/>
            <person name="Szollosi G.J."/>
            <person name="Szarkandi J.G."/>
            <person name="Papp V."/>
            <person name="Albert L."/>
            <person name="Andreopoulos W."/>
            <person name="Angelini C."/>
            <person name="Antonin V."/>
            <person name="Barry K.W."/>
            <person name="Bougher N.L."/>
            <person name="Buchanan P."/>
            <person name="Buyck B."/>
            <person name="Bense V."/>
            <person name="Catcheside P."/>
            <person name="Chovatia M."/>
            <person name="Cooper J."/>
            <person name="Damon W."/>
            <person name="Desjardin D."/>
            <person name="Finy P."/>
            <person name="Geml J."/>
            <person name="Haridas S."/>
            <person name="Hughes K."/>
            <person name="Justo A."/>
            <person name="Karasinski D."/>
            <person name="Kautmanova I."/>
            <person name="Kiss B."/>
            <person name="Kocsube S."/>
            <person name="Kotiranta H."/>
            <person name="LaButti K.M."/>
            <person name="Lechner B.E."/>
            <person name="Liimatainen K."/>
            <person name="Lipzen A."/>
            <person name="Lukacs Z."/>
            <person name="Mihaltcheva S."/>
            <person name="Morgado L.N."/>
            <person name="Niskanen T."/>
            <person name="Noordeloos M.E."/>
            <person name="Ohm R.A."/>
            <person name="Ortiz-Santana B."/>
            <person name="Ovrebo C."/>
            <person name="Racz N."/>
            <person name="Riley R."/>
            <person name="Savchenko A."/>
            <person name="Shiryaev A."/>
            <person name="Soop K."/>
            <person name="Spirin V."/>
            <person name="Szebenyi C."/>
            <person name="Tomsovsky M."/>
            <person name="Tulloss R.E."/>
            <person name="Uehling J."/>
            <person name="Grigoriev I.V."/>
            <person name="Vagvolgyi C."/>
            <person name="Papp T."/>
            <person name="Martin F.M."/>
            <person name="Miettinen O."/>
            <person name="Hibbett D.S."/>
            <person name="Nagy L.G."/>
        </authorList>
    </citation>
    <scope>NUCLEOTIDE SEQUENCE [LARGE SCALE GENOMIC DNA]</scope>
    <source>
        <strain evidence="2 3">OMC1185</strain>
    </source>
</reference>
<dbReference type="SUPFAM" id="SSF158745">
    <property type="entry name" value="LanC-like"/>
    <property type="match status" value="1"/>
</dbReference>
<name>A0A5C3MLU0_9AGAM</name>
<feature type="binding site" evidence="1">
    <location>
        <position position="247"/>
    </location>
    <ligand>
        <name>Zn(2+)</name>
        <dbReference type="ChEBI" id="CHEBI:29105"/>
    </ligand>
</feature>
<proteinExistence type="predicted"/>
<dbReference type="Gene3D" id="1.50.10.10">
    <property type="match status" value="1"/>
</dbReference>
<dbReference type="CDD" id="cd04794">
    <property type="entry name" value="euk_LANCL"/>
    <property type="match status" value="1"/>
</dbReference>
<dbReference type="GO" id="GO:0005886">
    <property type="term" value="C:plasma membrane"/>
    <property type="evidence" value="ECO:0007669"/>
    <property type="project" value="TreeGrafter"/>
</dbReference>
<dbReference type="PRINTS" id="PR01950">
    <property type="entry name" value="LANCSUPER"/>
</dbReference>
<dbReference type="OrthoDB" id="10257263at2759"/>
<dbReference type="GO" id="GO:0005975">
    <property type="term" value="P:carbohydrate metabolic process"/>
    <property type="evidence" value="ECO:0007669"/>
    <property type="project" value="InterPro"/>
</dbReference>
<evidence type="ECO:0000313" key="2">
    <source>
        <dbReference type="EMBL" id="TFK45266.1"/>
    </source>
</evidence>
<feature type="binding site" evidence="1">
    <location>
        <position position="299"/>
    </location>
    <ligand>
        <name>Zn(2+)</name>
        <dbReference type="ChEBI" id="CHEBI:29105"/>
    </ligand>
</feature>
<gene>
    <name evidence="2" type="ORF">OE88DRAFT_1669522</name>
</gene>
<dbReference type="EMBL" id="ML213549">
    <property type="protein sequence ID" value="TFK45266.1"/>
    <property type="molecule type" value="Genomic_DNA"/>
</dbReference>
<sequence>MHHDISLLPHLLPDHSKGTAASHLTTSISQSGFSTPTSGSRSAFLGTSVGQATLTLVSHLENPEASLYEPDALQGCVELLNGALQVALKDDGDIPEDGCEVLYGRAGFLYALLHLRSAAKSTKADPSEVNAIMPLVSDQAIKAIVDDIVNRGRIGAQHYQEDLADGSQAPKLMWVWHGKRYLGGAHGVAGILQMLLQSPPEIIKPYFPLIYDTVEWLISLQGPDGNWPHVASTHPSRQAEQELVEWCHGAPSMVILLSRLICHPTSPPSTLASSAKSSLQKGAQCVYKRGLLRKGVGLCHGVAGSIYALLDASHTLDNSESKTWIERAMYLAVRATEWEALVRDGEMRMPDRPYSLYEGLGGMCCAWAAVLGGVDNVPRGMVGYADLEV</sequence>
<dbReference type="SMART" id="SM01260">
    <property type="entry name" value="LANC_like"/>
    <property type="match status" value="1"/>
</dbReference>
<keyword evidence="3" id="KW-1185">Reference proteome</keyword>
<dbReference type="PRINTS" id="PR01955">
    <property type="entry name" value="LANCFRANKIA"/>
</dbReference>
<dbReference type="InterPro" id="IPR007822">
    <property type="entry name" value="LANC-like"/>
</dbReference>
<organism evidence="2 3">
    <name type="scientific">Heliocybe sulcata</name>
    <dbReference type="NCBI Taxonomy" id="5364"/>
    <lineage>
        <taxon>Eukaryota</taxon>
        <taxon>Fungi</taxon>
        <taxon>Dikarya</taxon>
        <taxon>Basidiomycota</taxon>
        <taxon>Agaricomycotina</taxon>
        <taxon>Agaricomycetes</taxon>
        <taxon>Gloeophyllales</taxon>
        <taxon>Gloeophyllaceae</taxon>
        <taxon>Heliocybe</taxon>
    </lineage>
</organism>
<keyword evidence="1" id="KW-0479">Metal-binding</keyword>
<dbReference type="PANTHER" id="PTHR12736:SF7">
    <property type="entry name" value="LANC-LIKE PROTEIN 3"/>
    <property type="match status" value="1"/>
</dbReference>
<dbReference type="InterPro" id="IPR012341">
    <property type="entry name" value="6hp_glycosidase-like_sf"/>
</dbReference>
<dbReference type="GO" id="GO:0031179">
    <property type="term" value="P:peptide modification"/>
    <property type="evidence" value="ECO:0007669"/>
    <property type="project" value="InterPro"/>
</dbReference>
<dbReference type="Pfam" id="PF05147">
    <property type="entry name" value="LANC_like"/>
    <property type="match status" value="1"/>
</dbReference>
<evidence type="ECO:0008006" key="4">
    <source>
        <dbReference type="Google" id="ProtNLM"/>
    </source>
</evidence>
<protein>
    <recommendedName>
        <fullName evidence="4">Lanthionine synthetase C-like protein</fullName>
    </recommendedName>
</protein>
<feature type="binding site" evidence="1">
    <location>
        <position position="300"/>
    </location>
    <ligand>
        <name>Zn(2+)</name>
        <dbReference type="ChEBI" id="CHEBI:29105"/>
    </ligand>
</feature>